<gene>
    <name evidence="2" type="ORF">G3O08_04300</name>
</gene>
<accession>A0A7K3WM53</accession>
<organism evidence="2 3">
    <name type="scientific">Cryomorpha ignava</name>
    <dbReference type="NCBI Taxonomy" id="101383"/>
    <lineage>
        <taxon>Bacteria</taxon>
        <taxon>Pseudomonadati</taxon>
        <taxon>Bacteroidota</taxon>
        <taxon>Flavobacteriia</taxon>
        <taxon>Flavobacteriales</taxon>
        <taxon>Cryomorphaceae</taxon>
        <taxon>Cryomorpha</taxon>
    </lineage>
</organism>
<comment type="caution">
    <text evidence="2">The sequence shown here is derived from an EMBL/GenBank/DDBJ whole genome shotgun (WGS) entry which is preliminary data.</text>
</comment>
<dbReference type="Proteomes" id="UP000486602">
    <property type="component" value="Unassembled WGS sequence"/>
</dbReference>
<evidence type="ECO:0000313" key="2">
    <source>
        <dbReference type="EMBL" id="NEN22726.1"/>
    </source>
</evidence>
<dbReference type="EMBL" id="JAAGVY010000005">
    <property type="protein sequence ID" value="NEN22726.1"/>
    <property type="molecule type" value="Genomic_DNA"/>
</dbReference>
<dbReference type="SMART" id="SM01321">
    <property type="entry name" value="Y1_Tnp"/>
    <property type="match status" value="1"/>
</dbReference>
<dbReference type="InterPro" id="IPR036515">
    <property type="entry name" value="Transposase_17_sf"/>
</dbReference>
<protein>
    <submittedName>
        <fullName evidence="2">Transposase</fullName>
    </submittedName>
</protein>
<dbReference type="RefSeq" id="WP_163283454.1">
    <property type="nucleotide sequence ID" value="NZ_JAAGVY010000005.1"/>
</dbReference>
<keyword evidence="3" id="KW-1185">Reference proteome</keyword>
<reference evidence="2 3" key="1">
    <citation type="submission" date="2020-02" db="EMBL/GenBank/DDBJ databases">
        <title>Out from the shadows clarifying the taxonomy of the family Cryomorphaceae and related taxa by utilizing the GTDB taxonomic framework.</title>
        <authorList>
            <person name="Bowman J.P."/>
        </authorList>
    </citation>
    <scope>NUCLEOTIDE SEQUENCE [LARGE SCALE GENOMIC DNA]</scope>
    <source>
        <strain evidence="2 3">QSSC 1-22</strain>
    </source>
</reference>
<dbReference type="PANTHER" id="PTHR34322">
    <property type="entry name" value="TRANSPOSASE, Y1_TNP DOMAIN-CONTAINING"/>
    <property type="match status" value="1"/>
</dbReference>
<dbReference type="GO" id="GO:0006313">
    <property type="term" value="P:DNA transposition"/>
    <property type="evidence" value="ECO:0007669"/>
    <property type="project" value="InterPro"/>
</dbReference>
<proteinExistence type="predicted"/>
<evidence type="ECO:0000313" key="3">
    <source>
        <dbReference type="Proteomes" id="UP000486602"/>
    </source>
</evidence>
<feature type="domain" description="Transposase IS200-like" evidence="1">
    <location>
        <begin position="7"/>
        <end position="124"/>
    </location>
</feature>
<dbReference type="GO" id="GO:0004803">
    <property type="term" value="F:transposase activity"/>
    <property type="evidence" value="ECO:0007669"/>
    <property type="project" value="InterPro"/>
</dbReference>
<dbReference type="SUPFAM" id="SSF143422">
    <property type="entry name" value="Transposase IS200-like"/>
    <property type="match status" value="1"/>
</dbReference>
<dbReference type="Gene3D" id="3.30.70.1290">
    <property type="entry name" value="Transposase IS200-like"/>
    <property type="match status" value="1"/>
</dbReference>
<name>A0A7K3WM53_9FLAO</name>
<dbReference type="InterPro" id="IPR002686">
    <property type="entry name" value="Transposase_17"/>
</dbReference>
<evidence type="ECO:0000259" key="1">
    <source>
        <dbReference type="SMART" id="SM01321"/>
    </source>
</evidence>
<dbReference type="AlphaFoldDB" id="A0A7K3WM53"/>
<dbReference type="PANTHER" id="PTHR34322:SF2">
    <property type="entry name" value="TRANSPOSASE IS200-LIKE DOMAIN-CONTAINING PROTEIN"/>
    <property type="match status" value="1"/>
</dbReference>
<sequence>MKYEPIISDQFYHIYNRGNNGENIFIEEKNYSYFLGLMKKHVTPIADIYAYCLLKNHFHIVLITKSIQDENKISQGISNLFNSFAKAINKTYDRSGSLFQTRFPRKRITNEDYLRAMILYVHLNPKHHGFTTDYRGYPHSSYRALISSKHSELKRTEIINLFEDLDNFIYCHQYRQDLMDNLDETFLLE</sequence>
<dbReference type="GO" id="GO:0003677">
    <property type="term" value="F:DNA binding"/>
    <property type="evidence" value="ECO:0007669"/>
    <property type="project" value="InterPro"/>
</dbReference>